<evidence type="ECO:0000256" key="1">
    <source>
        <dbReference type="ARBA" id="ARBA00023015"/>
    </source>
</evidence>
<dbReference type="Gene3D" id="3.40.50.300">
    <property type="entry name" value="P-loop containing nucleotide triphosphate hydrolases"/>
    <property type="match status" value="1"/>
</dbReference>
<dbReference type="InterPro" id="IPR011990">
    <property type="entry name" value="TPR-like_helical_dom_sf"/>
</dbReference>
<reference evidence="5 6" key="1">
    <citation type="journal article" date="2015" name="Infect. Genet. Evol.">
        <title>Genomic sequences of six botulinum neurotoxin-producing strains representing three clostridial species illustrate the mobility and diversity of botulinum neurotoxin genes.</title>
        <authorList>
            <person name="Smith T.J."/>
            <person name="Hill K.K."/>
            <person name="Xie G."/>
            <person name="Foley B.T."/>
            <person name="Williamson C.H."/>
            <person name="Foster J.T."/>
            <person name="Johnson S.L."/>
            <person name="Chertkov O."/>
            <person name="Teshima H."/>
            <person name="Gibbons H.S."/>
            <person name="Johnsky L.A."/>
            <person name="Karavis M.A."/>
            <person name="Smith L.A."/>
        </authorList>
    </citation>
    <scope>NUCLEOTIDE SEQUENCE [LARGE SCALE GENOMIC DNA]</scope>
    <source>
        <strain evidence="5 6">CDC 2741</strain>
    </source>
</reference>
<dbReference type="EMBL" id="AYSO01000019">
    <property type="protein sequence ID" value="KIE45335.1"/>
    <property type="molecule type" value="Genomic_DNA"/>
</dbReference>
<evidence type="ECO:0000256" key="2">
    <source>
        <dbReference type="ARBA" id="ARBA00023125"/>
    </source>
</evidence>
<keyword evidence="2" id="KW-0238">DNA-binding</keyword>
<protein>
    <submittedName>
        <fullName evidence="5">Bacterial regulatory s, luxR family protein</fullName>
    </submittedName>
</protein>
<keyword evidence="6" id="KW-1185">Reference proteome</keyword>
<evidence type="ECO:0000313" key="6">
    <source>
        <dbReference type="Proteomes" id="UP000031366"/>
    </source>
</evidence>
<evidence type="ECO:0000259" key="4">
    <source>
        <dbReference type="PROSITE" id="PS50043"/>
    </source>
</evidence>
<proteinExistence type="predicted"/>
<evidence type="ECO:0000256" key="3">
    <source>
        <dbReference type="ARBA" id="ARBA00023163"/>
    </source>
</evidence>
<dbReference type="STRING" id="29341.RSJ17_20525"/>
<dbReference type="PANTHER" id="PTHR44688">
    <property type="entry name" value="DNA-BINDING TRANSCRIPTIONAL ACTIVATOR DEVR_DOSR"/>
    <property type="match status" value="1"/>
</dbReference>
<dbReference type="InterPro" id="IPR000792">
    <property type="entry name" value="Tscrpt_reg_LuxR_C"/>
</dbReference>
<dbReference type="InterPro" id="IPR016032">
    <property type="entry name" value="Sig_transdc_resp-reg_C-effctor"/>
</dbReference>
<dbReference type="Proteomes" id="UP000031366">
    <property type="component" value="Unassembled WGS sequence"/>
</dbReference>
<dbReference type="PRINTS" id="PR00038">
    <property type="entry name" value="HTHLUXR"/>
</dbReference>
<organism evidence="5 6">
    <name type="scientific">Clostridium argentinense CDC 2741</name>
    <dbReference type="NCBI Taxonomy" id="1418104"/>
    <lineage>
        <taxon>Bacteria</taxon>
        <taxon>Bacillati</taxon>
        <taxon>Bacillota</taxon>
        <taxon>Clostridia</taxon>
        <taxon>Eubacteriales</taxon>
        <taxon>Clostridiaceae</taxon>
        <taxon>Clostridium</taxon>
    </lineage>
</organism>
<dbReference type="AlphaFoldDB" id="A0A0C1UCU2"/>
<accession>A0A0C1UCU2</accession>
<dbReference type="GO" id="GO:0006355">
    <property type="term" value="P:regulation of DNA-templated transcription"/>
    <property type="evidence" value="ECO:0007669"/>
    <property type="project" value="InterPro"/>
</dbReference>
<dbReference type="PROSITE" id="PS50043">
    <property type="entry name" value="HTH_LUXR_2"/>
    <property type="match status" value="1"/>
</dbReference>
<comment type="caution">
    <text evidence="5">The sequence shown here is derived from an EMBL/GenBank/DDBJ whole genome shotgun (WGS) entry which is preliminary data.</text>
</comment>
<dbReference type="Gene3D" id="1.10.10.10">
    <property type="entry name" value="Winged helix-like DNA-binding domain superfamily/Winged helix DNA-binding domain"/>
    <property type="match status" value="1"/>
</dbReference>
<dbReference type="InterPro" id="IPR059106">
    <property type="entry name" value="WHD_MalT"/>
</dbReference>
<dbReference type="Pfam" id="PF25873">
    <property type="entry name" value="WHD_MalT"/>
    <property type="match status" value="1"/>
</dbReference>
<dbReference type="PROSITE" id="PS00622">
    <property type="entry name" value="HTH_LUXR_1"/>
    <property type="match status" value="1"/>
</dbReference>
<dbReference type="GO" id="GO:0003677">
    <property type="term" value="F:DNA binding"/>
    <property type="evidence" value="ECO:0007669"/>
    <property type="project" value="UniProtKB-KW"/>
</dbReference>
<dbReference type="SUPFAM" id="SSF52540">
    <property type="entry name" value="P-loop containing nucleoside triphosphate hydrolases"/>
    <property type="match status" value="1"/>
</dbReference>
<evidence type="ECO:0000313" key="5">
    <source>
        <dbReference type="EMBL" id="KIE45335.1"/>
    </source>
</evidence>
<dbReference type="CDD" id="cd06170">
    <property type="entry name" value="LuxR_C_like"/>
    <property type="match status" value="1"/>
</dbReference>
<keyword evidence="1" id="KW-0805">Transcription regulation</keyword>
<feature type="domain" description="HTH luxR-type" evidence="4">
    <location>
        <begin position="787"/>
        <end position="852"/>
    </location>
</feature>
<dbReference type="Pfam" id="PF00196">
    <property type="entry name" value="GerE"/>
    <property type="match status" value="1"/>
</dbReference>
<dbReference type="RefSeq" id="WP_039635357.1">
    <property type="nucleotide sequence ID" value="NZ_AYSO01000019.1"/>
</dbReference>
<dbReference type="InterPro" id="IPR036388">
    <property type="entry name" value="WH-like_DNA-bd_sf"/>
</dbReference>
<dbReference type="SMART" id="SM00421">
    <property type="entry name" value="HTH_LUXR"/>
    <property type="match status" value="1"/>
</dbReference>
<dbReference type="SUPFAM" id="SSF46894">
    <property type="entry name" value="C-terminal effector domain of the bipartite response regulators"/>
    <property type="match status" value="1"/>
</dbReference>
<gene>
    <name evidence="5" type="ORF">U732_2746</name>
</gene>
<dbReference type="PANTHER" id="PTHR44688:SF16">
    <property type="entry name" value="DNA-BINDING TRANSCRIPTIONAL ACTIVATOR DEVR_DOSR"/>
    <property type="match status" value="1"/>
</dbReference>
<sequence length="854" mass="100244">MNNILYTKVMRPKVRKNNIKRELLEKKVSCIKEHKITIIKGAAAVGKSTLISLYLEKSHEKSCWISLDEGFNDIIAFWNYFIEAIGNYVKNKKLYLDILNPLVNRKEIYTLIGIMINELIKDEITIVLDDFHNINESFLVETIEYFIKNSFDNIHMVFITREEISMYLGDIMVSGNLLFIDGDDFKLSLKECESFVRQTLLLNISDIEINKIYEATEGWIGGVQLISMAPKSSKKLEKINKINRYMIDYLSKEIMSNLTEEEKELLIKTSPLPYFTPNLCNNILQKNYCKEIIDSLISKNIFIITIDEELEFFRYHNILKEYLVKLFNEQQLKEQGNIFVLSASYLEKLEDFDEALNLYIKAKDYNSSLKIVEKFGHRLLNPRLVTLIPNSYLAKSIDLTIFRVFHHYSNFEIEKCNEILNEIENNFEEGLWQYLSPIRMLVDDFDIPYNNLEISQIEKQCENNLTKTFMYLMTTIGFVYINRLNEALETIDLCLNTNKVLKNKYIEIYSLMQKAMIFEEMGRLTESEDVSKTLNRIVDETDSLYKFKFFISIGLAGVYIKKLQLEKAEELIEYAEKNFSKVIYDEYFRAGSRGLKYNLAEIKILQGNLDEGEKIINELIEEYKGTRVYLTILALKITMLFNYKRVKKEEILEYETICEELNSKENELKIEEKLIYSKVLNILDNKGEGQKLIDEILAYSRKNSNVYVLTMALLEKALLLDNMDIKSREVKNLLLEAIFYSRDERLLKPYAIMGKPIVELIRKYISIDTLPREDKEFISQVLELFSKDKKEDILSEREIEVLKEISNGYTNKEIAERLYISIATVKTHIINIYSKLEVNNRVEAINEGRKRIII</sequence>
<keyword evidence="3" id="KW-0804">Transcription</keyword>
<dbReference type="SUPFAM" id="SSF48452">
    <property type="entry name" value="TPR-like"/>
    <property type="match status" value="1"/>
</dbReference>
<name>A0A0C1UCU2_9CLOT</name>
<dbReference type="Gene3D" id="1.25.40.10">
    <property type="entry name" value="Tetratricopeptide repeat domain"/>
    <property type="match status" value="1"/>
</dbReference>
<dbReference type="InterPro" id="IPR027417">
    <property type="entry name" value="P-loop_NTPase"/>
</dbReference>